<keyword evidence="2" id="KW-1185">Reference proteome</keyword>
<evidence type="ECO:0000313" key="1">
    <source>
        <dbReference type="EMBL" id="KAH3820795.1"/>
    </source>
</evidence>
<reference evidence="1" key="1">
    <citation type="journal article" date="2019" name="bioRxiv">
        <title>The Genome of the Zebra Mussel, Dreissena polymorpha: A Resource for Invasive Species Research.</title>
        <authorList>
            <person name="McCartney M.A."/>
            <person name="Auch B."/>
            <person name="Kono T."/>
            <person name="Mallez S."/>
            <person name="Zhang Y."/>
            <person name="Obille A."/>
            <person name="Becker A."/>
            <person name="Abrahante J.E."/>
            <person name="Garbe J."/>
            <person name="Badalamenti J.P."/>
            <person name="Herman A."/>
            <person name="Mangelson H."/>
            <person name="Liachko I."/>
            <person name="Sullivan S."/>
            <person name="Sone E.D."/>
            <person name="Koren S."/>
            <person name="Silverstein K.A.T."/>
            <person name="Beckman K.B."/>
            <person name="Gohl D.M."/>
        </authorList>
    </citation>
    <scope>NUCLEOTIDE SEQUENCE</scope>
    <source>
        <strain evidence="1">Duluth1</strain>
        <tissue evidence="1">Whole animal</tissue>
    </source>
</reference>
<gene>
    <name evidence="1" type="ORF">DPMN_122544</name>
</gene>
<accession>A0A9D4GPL9</accession>
<name>A0A9D4GPL9_DREPO</name>
<dbReference type="AlphaFoldDB" id="A0A9D4GPL9"/>
<reference evidence="1" key="2">
    <citation type="submission" date="2020-11" db="EMBL/GenBank/DDBJ databases">
        <authorList>
            <person name="McCartney M.A."/>
            <person name="Auch B."/>
            <person name="Kono T."/>
            <person name="Mallez S."/>
            <person name="Becker A."/>
            <person name="Gohl D.M."/>
            <person name="Silverstein K.A.T."/>
            <person name="Koren S."/>
            <person name="Bechman K.B."/>
            <person name="Herman A."/>
            <person name="Abrahante J.E."/>
            <person name="Garbe J."/>
        </authorList>
    </citation>
    <scope>NUCLEOTIDE SEQUENCE</scope>
    <source>
        <strain evidence="1">Duluth1</strain>
        <tissue evidence="1">Whole animal</tissue>
    </source>
</reference>
<sequence length="50" mass="5879">MLALTEIIESGIPEHRHQLPESLREYFQYHKGLSTMAPSYTKTVLSYHHH</sequence>
<protein>
    <submittedName>
        <fullName evidence="1">Uncharacterized protein</fullName>
    </submittedName>
</protein>
<organism evidence="1 2">
    <name type="scientific">Dreissena polymorpha</name>
    <name type="common">Zebra mussel</name>
    <name type="synonym">Mytilus polymorpha</name>
    <dbReference type="NCBI Taxonomy" id="45954"/>
    <lineage>
        <taxon>Eukaryota</taxon>
        <taxon>Metazoa</taxon>
        <taxon>Spiralia</taxon>
        <taxon>Lophotrochozoa</taxon>
        <taxon>Mollusca</taxon>
        <taxon>Bivalvia</taxon>
        <taxon>Autobranchia</taxon>
        <taxon>Heteroconchia</taxon>
        <taxon>Euheterodonta</taxon>
        <taxon>Imparidentia</taxon>
        <taxon>Neoheterodontei</taxon>
        <taxon>Myida</taxon>
        <taxon>Dreissenoidea</taxon>
        <taxon>Dreissenidae</taxon>
        <taxon>Dreissena</taxon>
    </lineage>
</organism>
<proteinExistence type="predicted"/>
<dbReference type="Proteomes" id="UP000828390">
    <property type="component" value="Unassembled WGS sequence"/>
</dbReference>
<dbReference type="EMBL" id="JAIWYP010000005">
    <property type="protein sequence ID" value="KAH3820795.1"/>
    <property type="molecule type" value="Genomic_DNA"/>
</dbReference>
<comment type="caution">
    <text evidence="1">The sequence shown here is derived from an EMBL/GenBank/DDBJ whole genome shotgun (WGS) entry which is preliminary data.</text>
</comment>
<evidence type="ECO:0000313" key="2">
    <source>
        <dbReference type="Proteomes" id="UP000828390"/>
    </source>
</evidence>